<evidence type="ECO:0000313" key="6">
    <source>
        <dbReference type="EMBL" id="MBB4962355.1"/>
    </source>
</evidence>
<feature type="region of interest" description="Disordered" evidence="4">
    <location>
        <begin position="1"/>
        <end position="20"/>
    </location>
</feature>
<dbReference type="InterPro" id="IPR000792">
    <property type="entry name" value="Tscrpt_reg_LuxR_C"/>
</dbReference>
<dbReference type="GO" id="GO:0006355">
    <property type="term" value="P:regulation of DNA-templated transcription"/>
    <property type="evidence" value="ECO:0007669"/>
    <property type="project" value="InterPro"/>
</dbReference>
<keyword evidence="7" id="KW-1185">Reference proteome</keyword>
<dbReference type="AlphaFoldDB" id="A0A7W7SZ87"/>
<evidence type="ECO:0000256" key="1">
    <source>
        <dbReference type="ARBA" id="ARBA00023015"/>
    </source>
</evidence>
<dbReference type="GO" id="GO:0003677">
    <property type="term" value="F:DNA binding"/>
    <property type="evidence" value="ECO:0007669"/>
    <property type="project" value="UniProtKB-KW"/>
</dbReference>
<evidence type="ECO:0000256" key="2">
    <source>
        <dbReference type="ARBA" id="ARBA00023125"/>
    </source>
</evidence>
<keyword evidence="2 6" id="KW-0238">DNA-binding</keyword>
<dbReference type="Gene3D" id="1.10.10.10">
    <property type="entry name" value="Winged helix-like DNA-binding domain superfamily/Winged helix DNA-binding domain"/>
    <property type="match status" value="1"/>
</dbReference>
<dbReference type="RefSeq" id="WP_312882482.1">
    <property type="nucleotide sequence ID" value="NZ_JACHJW010000001.1"/>
</dbReference>
<dbReference type="PANTHER" id="PTHR44688">
    <property type="entry name" value="DNA-BINDING TRANSCRIPTIONAL ACTIVATOR DEVR_DOSR"/>
    <property type="match status" value="1"/>
</dbReference>
<comment type="caution">
    <text evidence="6">The sequence shown here is derived from an EMBL/GenBank/DDBJ whole genome shotgun (WGS) entry which is preliminary data.</text>
</comment>
<accession>A0A7W7SZ87</accession>
<keyword evidence="1" id="KW-0805">Transcription regulation</keyword>
<evidence type="ECO:0000256" key="4">
    <source>
        <dbReference type="SAM" id="MobiDB-lite"/>
    </source>
</evidence>
<name>A0A7W7SZ87_9ACTN</name>
<proteinExistence type="predicted"/>
<reference evidence="6 7" key="1">
    <citation type="submission" date="2020-08" db="EMBL/GenBank/DDBJ databases">
        <title>Sequencing the genomes of 1000 actinobacteria strains.</title>
        <authorList>
            <person name="Klenk H.-P."/>
        </authorList>
    </citation>
    <scope>NUCLEOTIDE SEQUENCE [LARGE SCALE GENOMIC DNA]</scope>
    <source>
        <strain evidence="6 7">DSM 45886</strain>
    </source>
</reference>
<dbReference type="SMART" id="SM00421">
    <property type="entry name" value="HTH_LUXR"/>
    <property type="match status" value="1"/>
</dbReference>
<dbReference type="SUPFAM" id="SSF52540">
    <property type="entry name" value="P-loop containing nucleoside triphosphate hydrolases"/>
    <property type="match status" value="1"/>
</dbReference>
<evidence type="ECO:0000256" key="3">
    <source>
        <dbReference type="ARBA" id="ARBA00023163"/>
    </source>
</evidence>
<evidence type="ECO:0000259" key="5">
    <source>
        <dbReference type="PROSITE" id="PS50043"/>
    </source>
</evidence>
<evidence type="ECO:0000313" key="7">
    <source>
        <dbReference type="Proteomes" id="UP000578819"/>
    </source>
</evidence>
<dbReference type="EMBL" id="JACHJW010000001">
    <property type="protein sequence ID" value="MBB4962355.1"/>
    <property type="molecule type" value="Genomic_DNA"/>
</dbReference>
<dbReference type="InterPro" id="IPR036388">
    <property type="entry name" value="WH-like_DNA-bd_sf"/>
</dbReference>
<dbReference type="Pfam" id="PF01443">
    <property type="entry name" value="Viral_helicase1"/>
    <property type="match status" value="1"/>
</dbReference>
<dbReference type="Pfam" id="PF00196">
    <property type="entry name" value="GerE"/>
    <property type="match status" value="1"/>
</dbReference>
<dbReference type="GO" id="GO:0005524">
    <property type="term" value="F:ATP binding"/>
    <property type="evidence" value="ECO:0007669"/>
    <property type="project" value="InterPro"/>
</dbReference>
<sequence>MPHAPGDVTGQPSAHHQPRHPIPEEATRLLTTPGLVVIHGGPGCGRSTLLRHLATTFHGPVFHGSALATLRSVPAFALTHALRIRLPEHDPPLLAEAVQSRVRGGLLLLDDIQWADPATLATLVPLARHCRVAVTLRTPHRLPQPVENALRTAAAGWLAVPALDPAAAADLARATAPDLPPATITDVVTRAGGLPLAVQALARHATATATAHPTPVDPAGGHDLTQVEYAVATALADLTRPARTALAALGLLGHPAPAGLLGNGVPELTHSGLVTTDPTGTVGPVSPYVAEVAAGLLDEPSRRALHRRLADLVPPAEAARHLAAAGDGPAAYRRALAAADTPDISGGKRADLLLFACQLPDVTPQPQVRLAAAQAALDNGRPHAAARLLAADHTWDPASTMLHAEALLHLGDPTAARTTVTAVPDDAAADLVAARDRIRLLAELADDPAAAAATAARITARHGPTPTHTGLRAALAAVAARTHTPGWEDALASAAADAAAAGQLLTSRWSAWLLVETLAADGRLTEAAQAARSAGQACGLDLAYSWQTRFLAAELWCTALRGGRTGIGTADDTLRRAVDLTDRTVPPLAHGYAVATASLIEADGGLLAPARARLAGVVDAPLPAAGVIDWVDREAAWLDGQPERAAAGVGPSTGSPLIDGLRQITARWAAYDGAPVDTDRDDRYPATPPVGQTLTAWHTLDADRFTQAADAWHDLAVREQVRCLLAAGLHQSDPARAVPPLLAAERLAEESGLVVLLGRTRRALRRHAVRRDGRGPRSGGALTSRERDVLHLVAAGEPSRRIAGQLGISAETVETHIRAGMRKLGARTRTEAAALVLVGETPPENRVPGQRQVVQP</sequence>
<keyword evidence="3" id="KW-0804">Transcription</keyword>
<dbReference type="PANTHER" id="PTHR44688:SF16">
    <property type="entry name" value="DNA-BINDING TRANSCRIPTIONAL ACTIVATOR DEVR_DOSR"/>
    <property type="match status" value="1"/>
</dbReference>
<dbReference type="InterPro" id="IPR016032">
    <property type="entry name" value="Sig_transdc_resp-reg_C-effctor"/>
</dbReference>
<dbReference type="Gene3D" id="3.40.50.300">
    <property type="entry name" value="P-loop containing nucleotide triphosphate hydrolases"/>
    <property type="match status" value="1"/>
</dbReference>
<dbReference type="SUPFAM" id="SSF46894">
    <property type="entry name" value="C-terminal effector domain of the bipartite response regulators"/>
    <property type="match status" value="1"/>
</dbReference>
<dbReference type="PROSITE" id="PS50043">
    <property type="entry name" value="HTH_LUXR_2"/>
    <property type="match status" value="1"/>
</dbReference>
<dbReference type="Proteomes" id="UP000578819">
    <property type="component" value="Unassembled WGS sequence"/>
</dbReference>
<dbReference type="InterPro" id="IPR027351">
    <property type="entry name" value="(+)RNA_virus_helicase_core_dom"/>
</dbReference>
<feature type="domain" description="HTH luxR-type" evidence="5">
    <location>
        <begin position="775"/>
        <end position="840"/>
    </location>
</feature>
<gene>
    <name evidence="6" type="ORF">FHR38_006088</name>
</gene>
<dbReference type="PRINTS" id="PR00038">
    <property type="entry name" value="HTHLUXR"/>
</dbReference>
<protein>
    <submittedName>
        <fullName evidence="6">DNA-binding CsgD family transcriptional regulator</fullName>
    </submittedName>
</protein>
<dbReference type="PRINTS" id="PR00364">
    <property type="entry name" value="DISEASERSIST"/>
</dbReference>
<organism evidence="6 7">
    <name type="scientific">Micromonospora polyrhachis</name>
    <dbReference type="NCBI Taxonomy" id="1282883"/>
    <lineage>
        <taxon>Bacteria</taxon>
        <taxon>Bacillati</taxon>
        <taxon>Actinomycetota</taxon>
        <taxon>Actinomycetes</taxon>
        <taxon>Micromonosporales</taxon>
        <taxon>Micromonosporaceae</taxon>
        <taxon>Micromonospora</taxon>
    </lineage>
</organism>
<dbReference type="InterPro" id="IPR027417">
    <property type="entry name" value="P-loop_NTPase"/>
</dbReference>
<dbReference type="CDD" id="cd06170">
    <property type="entry name" value="LuxR_C_like"/>
    <property type="match status" value="1"/>
</dbReference>